<sequence length="228" mass="24721">MIAQLFPVTACRAVLFDLDGTLVDSVPDLAAAVDGMLRQLQLPEAGESQVRNWVGNGMVNLIQRALTGDIHFAPDHPALQRFDEALPLFQSSYDASNGQFSRLYEGVAVGLRALQQQGLRLAVVTNKPERFTLPLLEQLGIADCFSVIIGGDTLPQRKPDPAPLLEAARRLQVEPAACLMVGDSRHDIEAARNAGMKVVAVPYGYNHGDDISLSQPDQLVSRIDQLVA</sequence>
<feature type="binding site" evidence="10">
    <location>
        <position position="19"/>
    </location>
    <ligand>
        <name>Mg(2+)</name>
        <dbReference type="ChEBI" id="CHEBI:18420"/>
    </ligand>
</feature>
<dbReference type="InterPro" id="IPR037512">
    <property type="entry name" value="PGPase_prok"/>
</dbReference>
<dbReference type="EC" id="3.1.3.18" evidence="5 10"/>
<dbReference type="GO" id="GO:0046295">
    <property type="term" value="P:glycolate biosynthetic process"/>
    <property type="evidence" value="ECO:0007669"/>
    <property type="project" value="UniProtKB-UniRule"/>
</dbReference>
<dbReference type="InterPro" id="IPR036412">
    <property type="entry name" value="HAD-like_sf"/>
</dbReference>
<evidence type="ECO:0000256" key="3">
    <source>
        <dbReference type="ARBA" id="ARBA00004818"/>
    </source>
</evidence>
<evidence type="ECO:0000256" key="1">
    <source>
        <dbReference type="ARBA" id="ARBA00000830"/>
    </source>
</evidence>
<dbReference type="NCBIfam" id="NF009695">
    <property type="entry name" value="PRK13222.1-2"/>
    <property type="match status" value="1"/>
</dbReference>
<dbReference type="PANTHER" id="PTHR43434">
    <property type="entry name" value="PHOSPHOGLYCOLATE PHOSPHATASE"/>
    <property type="match status" value="1"/>
</dbReference>
<dbReference type="GO" id="GO:0046872">
    <property type="term" value="F:metal ion binding"/>
    <property type="evidence" value="ECO:0007669"/>
    <property type="project" value="UniProtKB-KW"/>
</dbReference>
<comment type="catalytic activity">
    <reaction evidence="1 10">
        <text>2-phosphoglycolate + H2O = glycolate + phosphate</text>
        <dbReference type="Rhea" id="RHEA:14369"/>
        <dbReference type="ChEBI" id="CHEBI:15377"/>
        <dbReference type="ChEBI" id="CHEBI:29805"/>
        <dbReference type="ChEBI" id="CHEBI:43474"/>
        <dbReference type="ChEBI" id="CHEBI:58033"/>
        <dbReference type="EC" id="3.1.3.18"/>
    </reaction>
</comment>
<dbReference type="EMBL" id="PRLP01000007">
    <property type="protein sequence ID" value="PPC78971.1"/>
    <property type="molecule type" value="Genomic_DNA"/>
</dbReference>
<evidence type="ECO:0000256" key="9">
    <source>
        <dbReference type="ARBA" id="ARBA00023277"/>
    </source>
</evidence>
<dbReference type="GO" id="GO:0008967">
    <property type="term" value="F:phosphoglycolate phosphatase activity"/>
    <property type="evidence" value="ECO:0007669"/>
    <property type="project" value="UniProtKB-UniRule"/>
</dbReference>
<gene>
    <name evidence="11" type="ORF">C4K68_02090</name>
</gene>
<evidence type="ECO:0000256" key="4">
    <source>
        <dbReference type="ARBA" id="ARBA00006171"/>
    </source>
</evidence>
<feature type="active site" description="Nucleophile" evidence="10">
    <location>
        <position position="17"/>
    </location>
</feature>
<dbReference type="PRINTS" id="PR00413">
    <property type="entry name" value="HADHALOGNASE"/>
</dbReference>
<dbReference type="InterPro" id="IPR023198">
    <property type="entry name" value="PGP-like_dom2"/>
</dbReference>
<dbReference type="GO" id="GO:0005975">
    <property type="term" value="P:carbohydrate metabolic process"/>
    <property type="evidence" value="ECO:0007669"/>
    <property type="project" value="InterPro"/>
</dbReference>
<dbReference type="InterPro" id="IPR023214">
    <property type="entry name" value="HAD_sf"/>
</dbReference>
<dbReference type="GO" id="GO:0006281">
    <property type="term" value="P:DNA repair"/>
    <property type="evidence" value="ECO:0007669"/>
    <property type="project" value="TreeGrafter"/>
</dbReference>
<evidence type="ECO:0000256" key="5">
    <source>
        <dbReference type="ARBA" id="ARBA00013078"/>
    </source>
</evidence>
<protein>
    <recommendedName>
        <fullName evidence="5 10">Phosphoglycolate phosphatase</fullName>
        <shortName evidence="10">PGP</shortName>
        <shortName evidence="10">PGPase</shortName>
        <ecNumber evidence="5 10">3.1.3.18</ecNumber>
    </recommendedName>
</protein>
<keyword evidence="9 10" id="KW-0119">Carbohydrate metabolism</keyword>
<comment type="pathway">
    <text evidence="3 10">Organic acid metabolism; glycolate biosynthesis; glycolate from 2-phosphoglycolate: step 1/1.</text>
</comment>
<dbReference type="CDD" id="cd16417">
    <property type="entry name" value="HAD_PGPase"/>
    <property type="match status" value="1"/>
</dbReference>
<accession>A0A2S5KVT8</accession>
<dbReference type="InterPro" id="IPR006439">
    <property type="entry name" value="HAD-SF_hydro_IA"/>
</dbReference>
<dbReference type="Gene3D" id="3.40.50.1000">
    <property type="entry name" value="HAD superfamily/HAD-like"/>
    <property type="match status" value="1"/>
</dbReference>
<dbReference type="InterPro" id="IPR050155">
    <property type="entry name" value="HAD-like_hydrolase_sf"/>
</dbReference>
<dbReference type="SFLD" id="SFLDG01135">
    <property type="entry name" value="C1.5.6:_HAD__Beta-PGM__Phospha"/>
    <property type="match status" value="1"/>
</dbReference>
<keyword evidence="8 10" id="KW-0460">Magnesium</keyword>
<dbReference type="NCBIfam" id="TIGR01449">
    <property type="entry name" value="PGP_bact"/>
    <property type="match status" value="1"/>
</dbReference>
<comment type="cofactor">
    <cofactor evidence="2 10">
        <name>Mg(2+)</name>
        <dbReference type="ChEBI" id="CHEBI:18420"/>
    </cofactor>
</comment>
<dbReference type="AlphaFoldDB" id="A0A2S5KVT8"/>
<evidence type="ECO:0000256" key="10">
    <source>
        <dbReference type="HAMAP-Rule" id="MF_00495"/>
    </source>
</evidence>
<evidence type="ECO:0000256" key="7">
    <source>
        <dbReference type="ARBA" id="ARBA00022801"/>
    </source>
</evidence>
<organism evidence="11 12">
    <name type="scientific">Proteobacteria bacterium 228</name>
    <dbReference type="NCBI Taxonomy" id="2083153"/>
    <lineage>
        <taxon>Bacteria</taxon>
        <taxon>Pseudomonadati</taxon>
        <taxon>Pseudomonadota</taxon>
    </lineage>
</organism>
<dbReference type="SUPFAM" id="SSF56784">
    <property type="entry name" value="HAD-like"/>
    <property type="match status" value="1"/>
</dbReference>
<dbReference type="Pfam" id="PF13419">
    <property type="entry name" value="HAD_2"/>
    <property type="match status" value="1"/>
</dbReference>
<reference evidence="11 12" key="1">
    <citation type="submission" date="2018-02" db="EMBL/GenBank/DDBJ databases">
        <title>novel marine gammaproteobacteria from coastal saline agro ecosystem.</title>
        <authorList>
            <person name="Krishnan R."/>
            <person name="Ramesh Kumar N."/>
        </authorList>
    </citation>
    <scope>NUCLEOTIDE SEQUENCE [LARGE SCALE GENOMIC DNA]</scope>
    <source>
        <strain evidence="11 12">228</strain>
    </source>
</reference>
<keyword evidence="6 10" id="KW-0479">Metal-binding</keyword>
<evidence type="ECO:0000256" key="6">
    <source>
        <dbReference type="ARBA" id="ARBA00022723"/>
    </source>
</evidence>
<dbReference type="Gene3D" id="1.10.150.240">
    <property type="entry name" value="Putative phosphatase, domain 2"/>
    <property type="match status" value="1"/>
</dbReference>
<name>A0A2S5KVT8_9PROT</name>
<dbReference type="NCBIfam" id="TIGR01549">
    <property type="entry name" value="HAD-SF-IA-v1"/>
    <property type="match status" value="1"/>
</dbReference>
<comment type="function">
    <text evidence="10">Specifically catalyzes the dephosphorylation of 2-phosphoglycolate. Is involved in the dissimilation of the intracellular 2-phosphoglycolate formed during the DNA repair of 3'-phosphoglycolate ends, a major class of DNA lesions induced by oxidative stress.</text>
</comment>
<dbReference type="FunFam" id="3.40.50.1000:FF:000022">
    <property type="entry name" value="Phosphoglycolate phosphatase"/>
    <property type="match status" value="1"/>
</dbReference>
<dbReference type="GO" id="GO:0005829">
    <property type="term" value="C:cytosol"/>
    <property type="evidence" value="ECO:0007669"/>
    <property type="project" value="TreeGrafter"/>
</dbReference>
<feature type="binding site" evidence="10">
    <location>
        <position position="183"/>
    </location>
    <ligand>
        <name>Mg(2+)</name>
        <dbReference type="ChEBI" id="CHEBI:18420"/>
    </ligand>
</feature>
<proteinExistence type="inferred from homology"/>
<evidence type="ECO:0000313" key="12">
    <source>
        <dbReference type="Proteomes" id="UP000238196"/>
    </source>
</evidence>
<dbReference type="NCBIfam" id="TIGR01509">
    <property type="entry name" value="HAD-SF-IA-v3"/>
    <property type="match status" value="1"/>
</dbReference>
<dbReference type="OrthoDB" id="9807630at2"/>
<dbReference type="InterPro" id="IPR006549">
    <property type="entry name" value="HAD-SF_hydro_IIIA"/>
</dbReference>
<keyword evidence="7 10" id="KW-0378">Hydrolase</keyword>
<dbReference type="UniPathway" id="UPA00865">
    <property type="reaction ID" value="UER00834"/>
</dbReference>
<dbReference type="Proteomes" id="UP000238196">
    <property type="component" value="Unassembled WGS sequence"/>
</dbReference>
<dbReference type="NCBIfam" id="TIGR01662">
    <property type="entry name" value="HAD-SF-IIIA"/>
    <property type="match status" value="1"/>
</dbReference>
<comment type="caution">
    <text evidence="11">The sequence shown here is derived from an EMBL/GenBank/DDBJ whole genome shotgun (WGS) entry which is preliminary data.</text>
</comment>
<dbReference type="PANTHER" id="PTHR43434:SF1">
    <property type="entry name" value="PHOSPHOGLYCOLATE PHOSPHATASE"/>
    <property type="match status" value="1"/>
</dbReference>
<evidence type="ECO:0000256" key="8">
    <source>
        <dbReference type="ARBA" id="ARBA00022842"/>
    </source>
</evidence>
<evidence type="ECO:0000256" key="2">
    <source>
        <dbReference type="ARBA" id="ARBA00001946"/>
    </source>
</evidence>
<dbReference type="SFLD" id="SFLDG01129">
    <property type="entry name" value="C1.5:_HAD__Beta-PGM__Phosphata"/>
    <property type="match status" value="1"/>
</dbReference>
<comment type="similarity">
    <text evidence="4 10">Belongs to the HAD-like hydrolase superfamily. CbbY/CbbZ/Gph/YieH family.</text>
</comment>
<dbReference type="InterPro" id="IPR041492">
    <property type="entry name" value="HAD_2"/>
</dbReference>
<dbReference type="SFLD" id="SFLDS00003">
    <property type="entry name" value="Haloacid_Dehalogenase"/>
    <property type="match status" value="1"/>
</dbReference>
<dbReference type="HAMAP" id="MF_00495">
    <property type="entry name" value="GPH_hydrolase_bact"/>
    <property type="match status" value="1"/>
</dbReference>
<evidence type="ECO:0000313" key="11">
    <source>
        <dbReference type="EMBL" id="PPC78971.1"/>
    </source>
</evidence>
<feature type="binding site" evidence="10">
    <location>
        <position position="17"/>
    </location>
    <ligand>
        <name>Mg(2+)</name>
        <dbReference type="ChEBI" id="CHEBI:18420"/>
    </ligand>
</feature>